<dbReference type="Proteomes" id="UP001604277">
    <property type="component" value="Unassembled WGS sequence"/>
</dbReference>
<name>A0ABD1WER7_9LAMI</name>
<reference evidence="2" key="1">
    <citation type="submission" date="2024-07" db="EMBL/GenBank/DDBJ databases">
        <title>Two chromosome-level genome assemblies of Korean endemic species Abeliophyllum distichum and Forsythia ovata (Oleaceae).</title>
        <authorList>
            <person name="Jang H."/>
        </authorList>
    </citation>
    <scope>NUCLEOTIDE SEQUENCE [LARGE SCALE GENOMIC DNA]</scope>
</reference>
<accession>A0ABD1WER7</accession>
<proteinExistence type="predicted"/>
<sequence>MHEYFSFSHRRRDFFPPRRTIGSLRLRNDILQPVGHRKMVVGWWLWINTLNRYDNVDHLDALVSSTRHDLEATTPDSYRRRTLGLRRKRYNSSESIESLFSYQFSQMITLAR</sequence>
<evidence type="ECO:0000313" key="2">
    <source>
        <dbReference type="Proteomes" id="UP001604277"/>
    </source>
</evidence>
<dbReference type="AlphaFoldDB" id="A0ABD1WER7"/>
<protein>
    <submittedName>
        <fullName evidence="1">Uncharacterized protein</fullName>
    </submittedName>
</protein>
<comment type="caution">
    <text evidence="1">The sequence shown here is derived from an EMBL/GenBank/DDBJ whole genome shotgun (WGS) entry which is preliminary data.</text>
</comment>
<organism evidence="1 2">
    <name type="scientific">Forsythia ovata</name>
    <dbReference type="NCBI Taxonomy" id="205694"/>
    <lineage>
        <taxon>Eukaryota</taxon>
        <taxon>Viridiplantae</taxon>
        <taxon>Streptophyta</taxon>
        <taxon>Embryophyta</taxon>
        <taxon>Tracheophyta</taxon>
        <taxon>Spermatophyta</taxon>
        <taxon>Magnoliopsida</taxon>
        <taxon>eudicotyledons</taxon>
        <taxon>Gunneridae</taxon>
        <taxon>Pentapetalae</taxon>
        <taxon>asterids</taxon>
        <taxon>lamiids</taxon>
        <taxon>Lamiales</taxon>
        <taxon>Oleaceae</taxon>
        <taxon>Forsythieae</taxon>
        <taxon>Forsythia</taxon>
    </lineage>
</organism>
<dbReference type="EMBL" id="JBFOLJ010000003">
    <property type="protein sequence ID" value="KAL2548172.1"/>
    <property type="molecule type" value="Genomic_DNA"/>
</dbReference>
<evidence type="ECO:0000313" key="1">
    <source>
        <dbReference type="EMBL" id="KAL2548172.1"/>
    </source>
</evidence>
<gene>
    <name evidence="1" type="ORF">Fot_09702</name>
</gene>
<keyword evidence="2" id="KW-1185">Reference proteome</keyword>